<dbReference type="EMBL" id="MSFO01000002">
    <property type="protein sequence ID" value="PLB52834.1"/>
    <property type="molecule type" value="Genomic_DNA"/>
</dbReference>
<reference evidence="2 3" key="1">
    <citation type="submission" date="2016-12" db="EMBL/GenBank/DDBJ databases">
        <title>The genomes of Aspergillus section Nigri reveals drivers in fungal speciation.</title>
        <authorList>
            <consortium name="DOE Joint Genome Institute"/>
            <person name="Vesth T.C."/>
            <person name="Nybo J."/>
            <person name="Theobald S."/>
            <person name="Brandl J."/>
            <person name="Frisvad J.C."/>
            <person name="Nielsen K.F."/>
            <person name="Lyhne E.K."/>
            <person name="Kogle M.E."/>
            <person name="Kuo A."/>
            <person name="Riley R."/>
            <person name="Clum A."/>
            <person name="Nolan M."/>
            <person name="Lipzen A."/>
            <person name="Salamov A."/>
            <person name="Henrissat B."/>
            <person name="Wiebenga A."/>
            <person name="De Vries R.P."/>
            <person name="Grigoriev I.V."/>
            <person name="Mortensen U.H."/>
            <person name="Andersen M.R."/>
            <person name="Baker S.E."/>
        </authorList>
    </citation>
    <scope>NUCLEOTIDE SEQUENCE [LARGE SCALE GENOMIC DNA]</scope>
    <source>
        <strain evidence="2 3">IBT 23096</strain>
    </source>
</reference>
<accession>A0A2I2GIX1</accession>
<protein>
    <submittedName>
        <fullName evidence="2">Uncharacterized protein</fullName>
    </submittedName>
</protein>
<comment type="caution">
    <text evidence="2">The sequence shown here is derived from an EMBL/GenBank/DDBJ whole genome shotgun (WGS) entry which is preliminary data.</text>
</comment>
<name>A0A2I2GIX1_9EURO</name>
<keyword evidence="3" id="KW-1185">Reference proteome</keyword>
<dbReference type="OrthoDB" id="5424391at2759"/>
<dbReference type="Proteomes" id="UP000234275">
    <property type="component" value="Unassembled WGS sequence"/>
</dbReference>
<dbReference type="RefSeq" id="XP_024708136.1">
    <property type="nucleotide sequence ID" value="XM_024854497.1"/>
</dbReference>
<evidence type="ECO:0000256" key="1">
    <source>
        <dbReference type="SAM" id="MobiDB-lite"/>
    </source>
</evidence>
<feature type="region of interest" description="Disordered" evidence="1">
    <location>
        <begin position="39"/>
        <end position="70"/>
    </location>
</feature>
<dbReference type="AlphaFoldDB" id="A0A2I2GIX1"/>
<dbReference type="GeneID" id="36562203"/>
<organism evidence="2 3">
    <name type="scientific">Aspergillus steynii IBT 23096</name>
    <dbReference type="NCBI Taxonomy" id="1392250"/>
    <lineage>
        <taxon>Eukaryota</taxon>
        <taxon>Fungi</taxon>
        <taxon>Dikarya</taxon>
        <taxon>Ascomycota</taxon>
        <taxon>Pezizomycotina</taxon>
        <taxon>Eurotiomycetes</taxon>
        <taxon>Eurotiomycetidae</taxon>
        <taxon>Eurotiales</taxon>
        <taxon>Aspergillaceae</taxon>
        <taxon>Aspergillus</taxon>
        <taxon>Aspergillus subgen. Circumdati</taxon>
    </lineage>
</organism>
<feature type="region of interest" description="Disordered" evidence="1">
    <location>
        <begin position="1"/>
        <end position="26"/>
    </location>
</feature>
<sequence length="409" mass="45810">MRGTPVFGFPLWPKIHQPLPRTPRQSQQLLDALTSSFRRQLDQEHPSPSPPSEHHGNGNPPAENPHSSVHATTKHLQNILDNPLFRVVPSKSLDGRVLDKQRLATEPMLLFDDMAASGSVTSEILQCCLGSQLILASKQPGKDFTEAMKESRAGSRVVNWWFASDSHERMMLFKSIKTTRMVIKLMVAEGLQKTILVWLDLVEKQDIGGQNGRIPKHIVPSLYAGILNNLVSAELKHGAGFPSALQHYLQASKRLLANDKIPLWFRRQALQPAAAFLNGTMRAEPQEAPVVAFEEFVNDVATMWPSSSMAVSLPLLHPTEPNPNPFLDYVKKVSPGRFESWDEQEQAKFMKNGFDALRVLMDQDRSQDASDLAQFMQQSLPALRGKTTTRETFKSAQEHFLARVNLSLT</sequence>
<dbReference type="VEuPathDB" id="FungiDB:P170DRAFT_507573"/>
<proteinExistence type="predicted"/>
<gene>
    <name evidence="2" type="ORF">P170DRAFT_507573</name>
</gene>
<evidence type="ECO:0000313" key="3">
    <source>
        <dbReference type="Proteomes" id="UP000234275"/>
    </source>
</evidence>
<evidence type="ECO:0000313" key="2">
    <source>
        <dbReference type="EMBL" id="PLB52834.1"/>
    </source>
</evidence>